<organism evidence="1 2">
    <name type="scientific">Nematocida parisii (strain ERTm3)</name>
    <name type="common">Nematode killer fungus</name>
    <dbReference type="NCBI Taxonomy" id="935791"/>
    <lineage>
        <taxon>Eukaryota</taxon>
        <taxon>Fungi</taxon>
        <taxon>Fungi incertae sedis</taxon>
        <taxon>Microsporidia</taxon>
        <taxon>Nematocida</taxon>
    </lineage>
</organism>
<dbReference type="Proteomes" id="UP000002872">
    <property type="component" value="Unassembled WGS sequence"/>
</dbReference>
<dbReference type="OrthoDB" id="10324254at2759"/>
<keyword evidence="2" id="KW-1185">Reference proteome</keyword>
<gene>
    <name evidence="1" type="ORF">NEQG_02281</name>
</gene>
<evidence type="ECO:0000313" key="1">
    <source>
        <dbReference type="EMBL" id="EIJ87400.1"/>
    </source>
</evidence>
<dbReference type="VEuPathDB" id="MicrosporidiaDB:NEQG_02281"/>
<name>I3EDV3_NEMP3</name>
<dbReference type="EMBL" id="GL870882">
    <property type="protein sequence ID" value="EIJ87400.1"/>
    <property type="molecule type" value="Genomic_DNA"/>
</dbReference>
<dbReference type="AlphaFoldDB" id="I3EDV3"/>
<evidence type="ECO:0000313" key="2">
    <source>
        <dbReference type="Proteomes" id="UP000002872"/>
    </source>
</evidence>
<accession>I3EDV3</accession>
<sequence length="902" mass="105091">MAVKPGGPLCGLRGRLVSIGNYIENLRHLFPYNIIKNPSNLCGPLQQAEGYKYTAHIKTECTGYNNVQRTYLEKFYKVLEELFPFEKNYLPIITEKLDSFYAFIIKQYTMEEGETILAALFLLAEGVDLDMRINSNMNGDVFILNTCEKDSPLKEFNLSVEDGTSVRNYEEEPHRKKARVCYKAAKEVIMFFMDTKRYREDRASAELQMAETYQEFEKGGFLYTPEFLIQAYVYKLLIFQENRSRFVKKVYFLLNNYINMAIENRKQDDVNALLSVKNRLFNNADESAIEEKLCLELVKEIFDLEDARKLMPFHNKYQIKAAVFYMQPEKSNVNIDATTSNNEQGASGGLDSRPHFVSYIESTILGFFCCCWYDSNKTEYMDICHTNVLQSCKDFFFRYKGRFMVENEKVYYDWNRVIMDVKRSGRTLYIKESGQLCSGLLNILRAISVIAGIYNEEKLHIKDLKNIISSNKPGGKVTFYMKIQIIQYIKHLLFKISGSHNFKVLDFKNIKKEIIHGVEDITGELIIQRLGSVSYGSNLFSCMQGNITIKINTNYATIATENNNSTLLNKNRVGRPSIYNSKKLLNLEENMFMGCLIAHYKHCLMATPQRISIEVSNNIERFCGRCDNLLEHINMYIMSRNFLSVQHQIVVVKEILLNLMKYSIHVEITKYFLCNVLETLFITNGNTLQYYELFPYFIALNDTLPFLNRYIDISMYVNTYDGTKKYIKETKYLLERLANMPSLLPLFNVIIKCASLCKEGGSCFLNSILFHLSTGETIKIISKIMCTEDFMDQINLILSIMNNSHIYHKNHSKKLNTNTFLVFIIGALCQNNNKYTFLIPAFIKKIDINVPIRIDQEFKGLKERDYIKNIIMQLKELNRFEFLLSHEDYIKIYNFIINAYTY</sequence>
<protein>
    <submittedName>
        <fullName evidence="1">Uncharacterized protein</fullName>
    </submittedName>
</protein>
<reference evidence="1" key="1">
    <citation type="submission" date="2011-01" db="EMBL/GenBank/DDBJ databases">
        <title>The Genome Sequence of Nematocida parisii strain ERTm3.</title>
        <authorList>
            <consortium name="The Broad Institute Genome Sequencing Platform"/>
            <consortium name="The Broad Institute Genome Sequencing Center for Infectious Disease"/>
            <person name="Cuomo C."/>
            <person name="Troemel E."/>
            <person name="Young S.K."/>
            <person name="Zeng Q."/>
            <person name="Gargeya S."/>
            <person name="Fitzgerald M."/>
            <person name="Haas B."/>
            <person name="Abouelleil A."/>
            <person name="Alvarado L."/>
            <person name="Arachchi H.M."/>
            <person name="Berlin A."/>
            <person name="Chapman S.B."/>
            <person name="Gearin G."/>
            <person name="Goldberg J."/>
            <person name="Griggs A."/>
            <person name="Gujja S."/>
            <person name="Hansen M."/>
            <person name="Heiman D."/>
            <person name="Howarth C."/>
            <person name="Larimer J."/>
            <person name="Lui A."/>
            <person name="MacDonald P.J.P."/>
            <person name="McCowen C."/>
            <person name="Montmayeur A."/>
            <person name="Murphy C."/>
            <person name="Neiman D."/>
            <person name="Pearson M."/>
            <person name="Priest M."/>
            <person name="Roberts A."/>
            <person name="Saif S."/>
            <person name="Shea T."/>
            <person name="Sisk P."/>
            <person name="Stolte C."/>
            <person name="Sykes S."/>
            <person name="Wortman J."/>
            <person name="Nusbaum C."/>
            <person name="Birren B."/>
        </authorList>
    </citation>
    <scope>NUCLEOTIDE SEQUENCE</scope>
    <source>
        <strain evidence="1">ERTm3</strain>
    </source>
</reference>
<dbReference type="InParanoid" id="I3EDV3"/>
<dbReference type="HOGENOM" id="CLU_009683_3_0_1"/>
<proteinExistence type="predicted"/>